<dbReference type="Pfam" id="PF00078">
    <property type="entry name" value="RVT_1"/>
    <property type="match status" value="1"/>
</dbReference>
<dbReference type="AlphaFoldDB" id="A0AAW2U406"/>
<dbReference type="InterPro" id="IPR043502">
    <property type="entry name" value="DNA/RNA_pol_sf"/>
</dbReference>
<dbReference type="SUPFAM" id="SSF56672">
    <property type="entry name" value="DNA/RNA polymerases"/>
    <property type="match status" value="1"/>
</dbReference>
<dbReference type="InterPro" id="IPR000477">
    <property type="entry name" value="RT_dom"/>
</dbReference>
<comment type="caution">
    <text evidence="2">The sequence shown here is derived from an EMBL/GenBank/DDBJ whole genome shotgun (WGS) entry which is preliminary data.</text>
</comment>
<reference evidence="2" key="1">
    <citation type="submission" date="2020-06" db="EMBL/GenBank/DDBJ databases">
        <authorList>
            <person name="Li T."/>
            <person name="Hu X."/>
            <person name="Zhang T."/>
            <person name="Song X."/>
            <person name="Zhang H."/>
            <person name="Dai N."/>
            <person name="Sheng W."/>
            <person name="Hou X."/>
            <person name="Wei L."/>
        </authorList>
    </citation>
    <scope>NUCLEOTIDE SEQUENCE</scope>
    <source>
        <strain evidence="2">KEN1</strain>
        <tissue evidence="2">Leaf</tissue>
    </source>
</reference>
<evidence type="ECO:0000259" key="1">
    <source>
        <dbReference type="PROSITE" id="PS50878"/>
    </source>
</evidence>
<accession>A0AAW2U406</accession>
<dbReference type="EMBL" id="JACGWN010000013">
    <property type="protein sequence ID" value="KAL0411392.1"/>
    <property type="molecule type" value="Genomic_DNA"/>
</dbReference>
<protein>
    <submittedName>
        <fullName evidence="2">Mitochondrial protein</fullName>
    </submittedName>
</protein>
<proteinExistence type="predicted"/>
<dbReference type="PANTHER" id="PTHR33116">
    <property type="entry name" value="REVERSE TRANSCRIPTASE ZINC-BINDING DOMAIN-CONTAINING PROTEIN-RELATED-RELATED"/>
    <property type="match status" value="1"/>
</dbReference>
<dbReference type="PROSITE" id="PS50878">
    <property type="entry name" value="RT_POL"/>
    <property type="match status" value="1"/>
</dbReference>
<feature type="domain" description="Reverse transcriptase" evidence="1">
    <location>
        <begin position="1"/>
        <end position="251"/>
    </location>
</feature>
<name>A0AAW2U406_9LAMI</name>
<gene>
    <name evidence="2" type="ORF">Slati_3728900</name>
</gene>
<organism evidence="2">
    <name type="scientific">Sesamum latifolium</name>
    <dbReference type="NCBI Taxonomy" id="2727402"/>
    <lineage>
        <taxon>Eukaryota</taxon>
        <taxon>Viridiplantae</taxon>
        <taxon>Streptophyta</taxon>
        <taxon>Embryophyta</taxon>
        <taxon>Tracheophyta</taxon>
        <taxon>Spermatophyta</taxon>
        <taxon>Magnoliopsida</taxon>
        <taxon>eudicotyledons</taxon>
        <taxon>Gunneridae</taxon>
        <taxon>Pentapetalae</taxon>
        <taxon>asterids</taxon>
        <taxon>lamiids</taxon>
        <taxon>Lamiales</taxon>
        <taxon>Pedaliaceae</taxon>
        <taxon>Sesamum</taxon>
    </lineage>
</organism>
<dbReference type="PANTHER" id="PTHR33116:SF86">
    <property type="entry name" value="REVERSE TRANSCRIPTASE DOMAIN-CONTAINING PROTEIN"/>
    <property type="match status" value="1"/>
</dbReference>
<sequence>MKLLDEKICPFKQGVITAASQRELGEAKDKLEVITNREEILYRQRAKALWLKKGDKNSTYFHAKAFERKQKKEITLQNELGIFETRKENIQKNYWHIVGDSVTAGVLDILNCGSLNRNLNLSYSFLLNGEKFGYVHPTRGLRQGDPLSPYLYLFYAEAFSAVIRRAEQEGSLRGVAISCTDPSVFHLLFADDTLILCQATRVELEQVNRLLGQFERASGLKMNLQKSVIVFNRNVQPNDREELAAVLGVQVVDKHIKYLGLPTSIGRSKKE</sequence>
<evidence type="ECO:0000313" key="2">
    <source>
        <dbReference type="EMBL" id="KAL0411392.1"/>
    </source>
</evidence>
<reference evidence="2" key="2">
    <citation type="journal article" date="2024" name="Plant">
        <title>Genomic evolution and insights into agronomic trait innovations of Sesamum species.</title>
        <authorList>
            <person name="Miao H."/>
            <person name="Wang L."/>
            <person name="Qu L."/>
            <person name="Liu H."/>
            <person name="Sun Y."/>
            <person name="Le M."/>
            <person name="Wang Q."/>
            <person name="Wei S."/>
            <person name="Zheng Y."/>
            <person name="Lin W."/>
            <person name="Duan Y."/>
            <person name="Cao H."/>
            <person name="Xiong S."/>
            <person name="Wang X."/>
            <person name="Wei L."/>
            <person name="Li C."/>
            <person name="Ma Q."/>
            <person name="Ju M."/>
            <person name="Zhao R."/>
            <person name="Li G."/>
            <person name="Mu C."/>
            <person name="Tian Q."/>
            <person name="Mei H."/>
            <person name="Zhang T."/>
            <person name="Gao T."/>
            <person name="Zhang H."/>
        </authorList>
    </citation>
    <scope>NUCLEOTIDE SEQUENCE</scope>
    <source>
        <strain evidence="2">KEN1</strain>
    </source>
</reference>